<reference evidence="2 3" key="1">
    <citation type="journal article" date="2015" name="Genome Announc.">
        <title>Complete Genome Sequence of Polypropylene Glycol- and Polyethylene Glycol-Degrading Sphingopyxis macrogoltabida Strain EY-1.</title>
        <authorList>
            <person name="Ohtsubo Y."/>
            <person name="Nagata Y."/>
            <person name="Numata M."/>
            <person name="Tsuchikane K."/>
            <person name="Hosoyama A."/>
            <person name="Yamazoe A."/>
            <person name="Tsuda M."/>
            <person name="Fujita N."/>
            <person name="Kawai F."/>
        </authorList>
    </citation>
    <scope>NUCLEOTIDE SEQUENCE [LARGE SCALE GENOMIC DNA]</scope>
    <source>
        <strain evidence="2 3">EY-1</strain>
    </source>
</reference>
<sequence>MSRRPSGNEFDFSVGRKGILPPIENPLQISTTGVESATGAREWHMLMIVSLLLSAIIGAVTDDLGLPIWLLFFLAAGAAAFLFLKGGQAERLTSLNRSRRRWRREAAGYILLNFLYLSLAGTAAYVLIARSGTVSFH</sequence>
<feature type="transmembrane region" description="Helical" evidence="1">
    <location>
        <begin position="43"/>
        <end position="60"/>
    </location>
</feature>
<dbReference type="PATRIC" id="fig|33050.5.peg.1742"/>
<keyword evidence="1" id="KW-0472">Membrane</keyword>
<name>A0A0N9ULD7_SPHMC</name>
<keyword evidence="1" id="KW-1133">Transmembrane helix</keyword>
<organism evidence="2 3">
    <name type="scientific">Sphingopyxis macrogoltabida</name>
    <name type="common">Sphingomonas macrogoltabidus</name>
    <dbReference type="NCBI Taxonomy" id="33050"/>
    <lineage>
        <taxon>Bacteria</taxon>
        <taxon>Pseudomonadati</taxon>
        <taxon>Pseudomonadota</taxon>
        <taxon>Alphaproteobacteria</taxon>
        <taxon>Sphingomonadales</taxon>
        <taxon>Sphingomonadaceae</taxon>
        <taxon>Sphingopyxis</taxon>
    </lineage>
</organism>
<evidence type="ECO:0000256" key="1">
    <source>
        <dbReference type="SAM" id="Phobius"/>
    </source>
</evidence>
<proteinExistence type="predicted"/>
<dbReference type="KEGG" id="smag:AN936_08390"/>
<feature type="transmembrane region" description="Helical" evidence="1">
    <location>
        <begin position="66"/>
        <end position="85"/>
    </location>
</feature>
<evidence type="ECO:0000313" key="3">
    <source>
        <dbReference type="Proteomes" id="UP000058074"/>
    </source>
</evidence>
<feature type="transmembrane region" description="Helical" evidence="1">
    <location>
        <begin position="106"/>
        <end position="128"/>
    </location>
</feature>
<protein>
    <submittedName>
        <fullName evidence="2">Uncharacterized protein</fullName>
    </submittedName>
</protein>
<dbReference type="EMBL" id="CP012700">
    <property type="protein sequence ID" value="ALH80384.1"/>
    <property type="molecule type" value="Genomic_DNA"/>
</dbReference>
<dbReference type="Proteomes" id="UP000058074">
    <property type="component" value="Chromosome"/>
</dbReference>
<gene>
    <name evidence="2" type="ORF">AN936_08390</name>
</gene>
<dbReference type="AlphaFoldDB" id="A0A0N9ULD7"/>
<keyword evidence="1" id="KW-0812">Transmembrane</keyword>
<accession>A0A0N9ULD7</accession>
<evidence type="ECO:0000313" key="2">
    <source>
        <dbReference type="EMBL" id="ALH80384.1"/>
    </source>
</evidence>